<name>A0A8R1DQL9_CAEJA</name>
<dbReference type="AlphaFoldDB" id="A0A8R1DQL9"/>
<accession>A0A8R1DQL9</accession>
<dbReference type="InterPro" id="IPR053220">
    <property type="entry name" value="Nematode_rcpt-like_serp_H"/>
</dbReference>
<feature type="transmembrane region" description="Helical" evidence="1">
    <location>
        <begin position="188"/>
        <end position="211"/>
    </location>
</feature>
<dbReference type="PANTHER" id="PTHR22941">
    <property type="entry name" value="SERPENTINE RECEPTOR"/>
    <property type="match status" value="1"/>
</dbReference>
<keyword evidence="1" id="KW-0472">Membrane</keyword>
<dbReference type="Pfam" id="PF10318">
    <property type="entry name" value="7TM_GPCR_Srh"/>
    <property type="match status" value="1"/>
</dbReference>
<dbReference type="EnsemblMetazoa" id="CJA08338.1">
    <property type="protein sequence ID" value="CJA08338.1"/>
    <property type="gene ID" value="WBGene00127542"/>
</dbReference>
<sequence length="257" mass="29161">MGFPMGVVTVFGVPTPVFTYIVISMAATVGCCNILLFEDRYNTLVGNSTWKTFRVPFHIFNFTTASLFLFPQYEFYVPVDQKASIAACPYFPCNHPIPNTTFVLSESIWYLTGCIIVVVTYGVSTGLYFAAKIHIYIKNRKNQSVNLKRMQQKLQTALILQCLIPIWSLAVPLATIAFIIFLQVHNQIYNNFVFATMSSHGTWATITMLLVHEPYKKFAFQWFYIFTTPRIQSATSRKSLGRHLTRVGTTVGSLAFI</sequence>
<evidence type="ECO:0000313" key="2">
    <source>
        <dbReference type="EnsemblMetazoa" id="CJA08338.1"/>
    </source>
</evidence>
<evidence type="ECO:0008006" key="4">
    <source>
        <dbReference type="Google" id="ProtNLM"/>
    </source>
</evidence>
<protein>
    <recommendedName>
        <fullName evidence="4">Serpentine Receptor, class H</fullName>
    </recommendedName>
</protein>
<proteinExistence type="predicted"/>
<feature type="transmembrane region" description="Helical" evidence="1">
    <location>
        <begin position="17"/>
        <end position="36"/>
    </location>
</feature>
<feature type="transmembrane region" description="Helical" evidence="1">
    <location>
        <begin position="57"/>
        <end position="73"/>
    </location>
</feature>
<reference evidence="2" key="2">
    <citation type="submission" date="2022-06" db="UniProtKB">
        <authorList>
            <consortium name="EnsemblMetazoa"/>
        </authorList>
    </citation>
    <scope>IDENTIFICATION</scope>
    <source>
        <strain evidence="2">DF5081</strain>
    </source>
</reference>
<keyword evidence="1" id="KW-1133">Transmembrane helix</keyword>
<dbReference type="PANTHER" id="PTHR22941:SF136">
    <property type="entry name" value="SERPENTINE RECEPTOR, CLASS H"/>
    <property type="match status" value="1"/>
</dbReference>
<feature type="transmembrane region" description="Helical" evidence="1">
    <location>
        <begin position="108"/>
        <end position="131"/>
    </location>
</feature>
<evidence type="ECO:0000313" key="3">
    <source>
        <dbReference type="Proteomes" id="UP000005237"/>
    </source>
</evidence>
<feature type="transmembrane region" description="Helical" evidence="1">
    <location>
        <begin position="158"/>
        <end position="182"/>
    </location>
</feature>
<evidence type="ECO:0000256" key="1">
    <source>
        <dbReference type="SAM" id="Phobius"/>
    </source>
</evidence>
<keyword evidence="3" id="KW-1185">Reference proteome</keyword>
<keyword evidence="1" id="KW-0812">Transmembrane</keyword>
<dbReference type="InterPro" id="IPR019422">
    <property type="entry name" value="7TM_GPCR_serpentine_rcpt_Srh"/>
</dbReference>
<dbReference type="Proteomes" id="UP000005237">
    <property type="component" value="Unassembled WGS sequence"/>
</dbReference>
<organism evidence="2 3">
    <name type="scientific">Caenorhabditis japonica</name>
    <dbReference type="NCBI Taxonomy" id="281687"/>
    <lineage>
        <taxon>Eukaryota</taxon>
        <taxon>Metazoa</taxon>
        <taxon>Ecdysozoa</taxon>
        <taxon>Nematoda</taxon>
        <taxon>Chromadorea</taxon>
        <taxon>Rhabditida</taxon>
        <taxon>Rhabditina</taxon>
        <taxon>Rhabditomorpha</taxon>
        <taxon>Rhabditoidea</taxon>
        <taxon>Rhabditidae</taxon>
        <taxon>Peloderinae</taxon>
        <taxon>Caenorhabditis</taxon>
    </lineage>
</organism>
<reference evidence="3" key="1">
    <citation type="submission" date="2010-08" db="EMBL/GenBank/DDBJ databases">
        <authorList>
            <consortium name="Caenorhabditis japonica Sequencing Consortium"/>
            <person name="Wilson R.K."/>
        </authorList>
    </citation>
    <scope>NUCLEOTIDE SEQUENCE [LARGE SCALE GENOMIC DNA]</scope>
    <source>
        <strain evidence="3">DF5081</strain>
    </source>
</reference>